<dbReference type="InterPro" id="IPR013657">
    <property type="entry name" value="SCL35B1-4/HUT1"/>
</dbReference>
<evidence type="ECO:0000256" key="7">
    <source>
        <dbReference type="ARBA" id="ARBA00023136"/>
    </source>
</evidence>
<dbReference type="PANTHER" id="PTHR10778:SF4">
    <property type="entry name" value="NUCLEOTIDE SUGAR TRANSPORTER SLC35B4"/>
    <property type="match status" value="1"/>
</dbReference>
<dbReference type="Proteomes" id="UP000507470">
    <property type="component" value="Unassembled WGS sequence"/>
</dbReference>
<evidence type="ECO:0000256" key="8">
    <source>
        <dbReference type="SAM" id="Phobius"/>
    </source>
</evidence>
<organism evidence="9 10">
    <name type="scientific">Mytilus coruscus</name>
    <name type="common">Sea mussel</name>
    <dbReference type="NCBI Taxonomy" id="42192"/>
    <lineage>
        <taxon>Eukaryota</taxon>
        <taxon>Metazoa</taxon>
        <taxon>Spiralia</taxon>
        <taxon>Lophotrochozoa</taxon>
        <taxon>Mollusca</taxon>
        <taxon>Bivalvia</taxon>
        <taxon>Autobranchia</taxon>
        <taxon>Pteriomorphia</taxon>
        <taxon>Mytilida</taxon>
        <taxon>Mytiloidea</taxon>
        <taxon>Mytilidae</taxon>
        <taxon>Mytilinae</taxon>
        <taxon>Mytilus</taxon>
    </lineage>
</organism>
<dbReference type="GO" id="GO:0005462">
    <property type="term" value="F:UDP-N-acetylglucosamine transmembrane transporter activity"/>
    <property type="evidence" value="ECO:0007669"/>
    <property type="project" value="TreeGrafter"/>
</dbReference>
<keyword evidence="5 8" id="KW-0812">Transmembrane</keyword>
<keyword evidence="7 8" id="KW-0472">Membrane</keyword>
<evidence type="ECO:0000256" key="4">
    <source>
        <dbReference type="ARBA" id="ARBA00022597"/>
    </source>
</evidence>
<feature type="transmembrane region" description="Helical" evidence="8">
    <location>
        <begin position="127"/>
        <end position="148"/>
    </location>
</feature>
<protein>
    <submittedName>
        <fullName evidence="9">SLC35B4</fullName>
    </submittedName>
</protein>
<dbReference type="GO" id="GO:0005789">
    <property type="term" value="C:endoplasmic reticulum membrane"/>
    <property type="evidence" value="ECO:0007669"/>
    <property type="project" value="TreeGrafter"/>
</dbReference>
<dbReference type="GO" id="GO:0000139">
    <property type="term" value="C:Golgi membrane"/>
    <property type="evidence" value="ECO:0007669"/>
    <property type="project" value="TreeGrafter"/>
</dbReference>
<feature type="transmembrane region" description="Helical" evidence="8">
    <location>
        <begin position="177"/>
        <end position="199"/>
    </location>
</feature>
<evidence type="ECO:0000256" key="2">
    <source>
        <dbReference type="ARBA" id="ARBA00010694"/>
    </source>
</evidence>
<evidence type="ECO:0000256" key="5">
    <source>
        <dbReference type="ARBA" id="ARBA00022692"/>
    </source>
</evidence>
<evidence type="ECO:0000256" key="1">
    <source>
        <dbReference type="ARBA" id="ARBA00004127"/>
    </source>
</evidence>
<keyword evidence="6 8" id="KW-1133">Transmembrane helix</keyword>
<dbReference type="PANTHER" id="PTHR10778">
    <property type="entry name" value="SOLUTE CARRIER FAMILY 35 MEMBER B"/>
    <property type="match status" value="1"/>
</dbReference>
<evidence type="ECO:0000256" key="3">
    <source>
        <dbReference type="ARBA" id="ARBA00022448"/>
    </source>
</evidence>
<comment type="similarity">
    <text evidence="2">Belongs to the nucleotide-sugar transporter family. SLC35B subfamily.</text>
</comment>
<feature type="transmembrane region" description="Helical" evidence="8">
    <location>
        <begin position="219"/>
        <end position="240"/>
    </location>
</feature>
<feature type="transmembrane region" description="Helical" evidence="8">
    <location>
        <begin position="26"/>
        <end position="46"/>
    </location>
</feature>
<gene>
    <name evidence="9" type="ORF">MCOR_7114</name>
</gene>
<accession>A0A6J8AEI2</accession>
<keyword evidence="4" id="KW-0762">Sugar transport</keyword>
<keyword evidence="3" id="KW-0813">Transport</keyword>
<reference evidence="9 10" key="1">
    <citation type="submission" date="2020-06" db="EMBL/GenBank/DDBJ databases">
        <authorList>
            <person name="Li R."/>
            <person name="Bekaert M."/>
        </authorList>
    </citation>
    <scope>NUCLEOTIDE SEQUENCE [LARGE SCALE GENOMIC DNA]</scope>
    <source>
        <strain evidence="10">wild</strain>
    </source>
</reference>
<dbReference type="GO" id="GO:0005464">
    <property type="term" value="F:UDP-xylose transmembrane transporter activity"/>
    <property type="evidence" value="ECO:0007669"/>
    <property type="project" value="TreeGrafter"/>
</dbReference>
<proteinExistence type="inferred from homology"/>
<name>A0A6J8AEI2_MYTCO</name>
<feature type="transmembrane region" description="Helical" evidence="8">
    <location>
        <begin position="274"/>
        <end position="296"/>
    </location>
</feature>
<dbReference type="EMBL" id="CACVKT020001353">
    <property type="protein sequence ID" value="CAC5367046.1"/>
    <property type="molecule type" value="Genomic_DNA"/>
</dbReference>
<dbReference type="AlphaFoldDB" id="A0A6J8AEI2"/>
<feature type="transmembrane region" description="Helical" evidence="8">
    <location>
        <begin position="89"/>
        <end position="107"/>
    </location>
</feature>
<dbReference type="Pfam" id="PF08449">
    <property type="entry name" value="UAA"/>
    <property type="match status" value="2"/>
</dbReference>
<dbReference type="OrthoDB" id="999962at2759"/>
<sequence>MQFAFIAVEGFIFTAKFGMIKPKIPIRIYGTMVSLFFLVQVANNAAYSFNVSMPLQMIFRAMIFRAGSLIANLTLGMIIMKKRYTTGKYISVVLITAGIILCTIASAQQVEDNKATSTGDLIYDLAIWFTGILILTAALFMTAGMGIYQERVYKQYCKHLNQERVYKQYGKHPKESLFFNHALPLPGFLLLATDIYSHIQKFNNSAPLELALGISLPRLWFFQIFNVITQYICIRSVFVLTTECSSLTVTLVVTLRKFVSLIFSIWYFQNPFTPTHWCGTLLVFIGTLIFTEVLPLDKLLPQKKKKED</sequence>
<keyword evidence="10" id="KW-1185">Reference proteome</keyword>
<feature type="transmembrane region" description="Helical" evidence="8">
    <location>
        <begin position="58"/>
        <end position="80"/>
    </location>
</feature>
<feature type="transmembrane region" description="Helical" evidence="8">
    <location>
        <begin position="247"/>
        <end position="268"/>
    </location>
</feature>
<evidence type="ECO:0000313" key="9">
    <source>
        <dbReference type="EMBL" id="CAC5367046.1"/>
    </source>
</evidence>
<evidence type="ECO:0000256" key="6">
    <source>
        <dbReference type="ARBA" id="ARBA00022989"/>
    </source>
</evidence>
<comment type="subcellular location">
    <subcellularLocation>
        <location evidence="1">Endomembrane system</location>
        <topology evidence="1">Multi-pass membrane protein</topology>
    </subcellularLocation>
</comment>
<evidence type="ECO:0000313" key="10">
    <source>
        <dbReference type="Proteomes" id="UP000507470"/>
    </source>
</evidence>